<dbReference type="PANTHER" id="PTHR46847:SF1">
    <property type="entry name" value="D-ALLOSE-BINDING PERIPLASMIC PROTEIN-RELATED"/>
    <property type="match status" value="1"/>
</dbReference>
<evidence type="ECO:0000256" key="3">
    <source>
        <dbReference type="ARBA" id="ARBA00022729"/>
    </source>
</evidence>
<dbReference type="Proteomes" id="UP000002601">
    <property type="component" value="Chromosome"/>
</dbReference>
<feature type="domain" description="Periplasmic binding protein" evidence="4">
    <location>
        <begin position="67"/>
        <end position="321"/>
    </location>
</feature>
<gene>
    <name evidence="5" type="ordered locus">Desal_3298</name>
</gene>
<name>C6BRW6_MARSD</name>
<dbReference type="GO" id="GO:0030246">
    <property type="term" value="F:carbohydrate binding"/>
    <property type="evidence" value="ECO:0007669"/>
    <property type="project" value="UniProtKB-ARBA"/>
</dbReference>
<dbReference type="Gene3D" id="3.40.50.2300">
    <property type="match status" value="2"/>
</dbReference>
<dbReference type="InterPro" id="IPR028082">
    <property type="entry name" value="Peripla_BP_I"/>
</dbReference>
<dbReference type="HOGENOM" id="CLU_064743_1_0_7"/>
<reference evidence="5 6" key="1">
    <citation type="submission" date="2009-06" db="EMBL/GenBank/DDBJ databases">
        <title>Complete sequence of Desulfovibrio salexigens DSM 2638.</title>
        <authorList>
            <consortium name="US DOE Joint Genome Institute"/>
            <person name="Lucas S."/>
            <person name="Copeland A."/>
            <person name="Lapidus A."/>
            <person name="Glavina del Rio T."/>
            <person name="Tice H."/>
            <person name="Bruce D."/>
            <person name="Goodwin L."/>
            <person name="Pitluck S."/>
            <person name="Munk A.C."/>
            <person name="Brettin T."/>
            <person name="Detter J.C."/>
            <person name="Han C."/>
            <person name="Tapia R."/>
            <person name="Larimer F."/>
            <person name="Land M."/>
            <person name="Hauser L."/>
            <person name="Kyrpides N."/>
            <person name="Anderson I."/>
            <person name="Wall J.D."/>
            <person name="Arkin A.P."/>
            <person name="Dehal P."/>
            <person name="Chivian D."/>
            <person name="Giles B."/>
            <person name="Hazen T.C."/>
        </authorList>
    </citation>
    <scope>NUCLEOTIDE SEQUENCE [LARGE SCALE GENOMIC DNA]</scope>
    <source>
        <strain evidence="6">ATCC 14822 / DSM 2638 / NCIMB 8403 / VKM B-1763</strain>
    </source>
</reference>
<evidence type="ECO:0000313" key="5">
    <source>
        <dbReference type="EMBL" id="ACS81349.1"/>
    </source>
</evidence>
<evidence type="ECO:0000256" key="2">
    <source>
        <dbReference type="ARBA" id="ARBA00007639"/>
    </source>
</evidence>
<keyword evidence="5" id="KW-0813">Transport</keyword>
<dbReference type="PANTHER" id="PTHR46847">
    <property type="entry name" value="D-ALLOSE-BINDING PERIPLASMIC PROTEIN-RELATED"/>
    <property type="match status" value="1"/>
</dbReference>
<dbReference type="Pfam" id="PF13407">
    <property type="entry name" value="Peripla_BP_4"/>
    <property type="match status" value="1"/>
</dbReference>
<dbReference type="eggNOG" id="COG1879">
    <property type="taxonomic scope" value="Bacteria"/>
</dbReference>
<keyword evidence="3" id="KW-0732">Signal</keyword>
<dbReference type="SUPFAM" id="SSF53822">
    <property type="entry name" value="Periplasmic binding protein-like I"/>
    <property type="match status" value="1"/>
</dbReference>
<organism evidence="5 6">
    <name type="scientific">Maridesulfovibrio salexigens (strain ATCC 14822 / DSM 2638 / NCIMB 8403 / VKM B-1763)</name>
    <name type="common">Desulfovibrio salexigens</name>
    <dbReference type="NCBI Taxonomy" id="526222"/>
    <lineage>
        <taxon>Bacteria</taxon>
        <taxon>Pseudomonadati</taxon>
        <taxon>Thermodesulfobacteriota</taxon>
        <taxon>Desulfovibrionia</taxon>
        <taxon>Desulfovibrionales</taxon>
        <taxon>Desulfovibrionaceae</taxon>
        <taxon>Maridesulfovibrio</taxon>
    </lineage>
</organism>
<keyword evidence="6" id="KW-1185">Reference proteome</keyword>
<comment type="subcellular location">
    <subcellularLocation>
        <location evidence="1">Cell envelope</location>
    </subcellularLocation>
</comment>
<comment type="similarity">
    <text evidence="2">Belongs to the bacterial solute-binding protein 2 family.</text>
</comment>
<evidence type="ECO:0000256" key="1">
    <source>
        <dbReference type="ARBA" id="ARBA00004196"/>
    </source>
</evidence>
<dbReference type="RefSeq" id="WP_015853165.1">
    <property type="nucleotide sequence ID" value="NC_012881.1"/>
</dbReference>
<accession>C6BRW6</accession>
<dbReference type="GO" id="GO:0030313">
    <property type="term" value="C:cell envelope"/>
    <property type="evidence" value="ECO:0007669"/>
    <property type="project" value="UniProtKB-SubCell"/>
</dbReference>
<dbReference type="AlphaFoldDB" id="C6BRW6"/>
<evidence type="ECO:0000313" key="6">
    <source>
        <dbReference type="Proteomes" id="UP000002601"/>
    </source>
</evidence>
<dbReference type="EMBL" id="CP001649">
    <property type="protein sequence ID" value="ACS81349.1"/>
    <property type="molecule type" value="Genomic_DNA"/>
</dbReference>
<keyword evidence="5" id="KW-0762">Sugar transport</keyword>
<sequence>MNLKLFSSVIALFAILLFAIPAKAEKYFTLDQYIKIHPTEKILEDRFNKIVKRNDVTRLKKQLSPKIAIVYPGGEVSDYWRRSTKSFENRIHQYGATPRISKFYINASETMGKQVAIFQKALATDPDYLFFTLDALRHQRMIEPILIKGKPKIILQNITTPLKAWEDKQPFMYVGFDHARGTRMLAEYFARKTGGRGSYAILLPNPGYLNEERGNSFISYMDNNTSLKLATAFRTGINKKRARVATLNIATQYPDIKFIYACSTDIALGAVEALQEKDMLQQIMVNGWGGGTPEIKAIENGELDVTVMRINDDNGVAMADAVILDMLGQKSLIPLVFSGRFEILEKGVSAKRLHQLQQESFRYSGN</sequence>
<evidence type="ECO:0000259" key="4">
    <source>
        <dbReference type="Pfam" id="PF13407"/>
    </source>
</evidence>
<dbReference type="KEGG" id="dsa:Desal_3298"/>
<dbReference type="InterPro" id="IPR025997">
    <property type="entry name" value="SBP_2_dom"/>
</dbReference>
<proteinExistence type="inferred from homology"/>
<protein>
    <submittedName>
        <fullName evidence="5">ABC-type sugar transport system, periplasmic component</fullName>
    </submittedName>
</protein>
<dbReference type="STRING" id="526222.Desal_3298"/>